<reference evidence="3" key="1">
    <citation type="submission" date="2022-05" db="EMBL/GenBank/DDBJ databases">
        <authorList>
            <person name="Jo J.-H."/>
            <person name="Im W.-T."/>
        </authorList>
    </citation>
    <scope>NUCLEOTIDE SEQUENCE</scope>
    <source>
        <strain evidence="3">SE220</strain>
    </source>
</reference>
<protein>
    <submittedName>
        <fullName evidence="3">Peptidylprolyl isomerase</fullName>
        <ecNumber evidence="3">5.2.1.8</ecNumber>
    </submittedName>
</protein>
<proteinExistence type="predicted"/>
<keyword evidence="1" id="KW-0732">Signal</keyword>
<evidence type="ECO:0000259" key="2">
    <source>
        <dbReference type="PROSITE" id="PS50072"/>
    </source>
</evidence>
<evidence type="ECO:0000256" key="1">
    <source>
        <dbReference type="SAM" id="SignalP"/>
    </source>
</evidence>
<gene>
    <name evidence="3" type="ORF">LZ538_04060</name>
</gene>
<feature type="chain" id="PRO_5046388178" evidence="1">
    <location>
        <begin position="24"/>
        <end position="299"/>
    </location>
</feature>
<accession>A0ABT0S0P5</accession>
<dbReference type="PROSITE" id="PS50072">
    <property type="entry name" value="CSA_PPIASE_2"/>
    <property type="match status" value="1"/>
</dbReference>
<name>A0ABT0S0P5_9SPHN</name>
<dbReference type="EC" id="5.2.1.8" evidence="3"/>
<dbReference type="RefSeq" id="WP_249830704.1">
    <property type="nucleotide sequence ID" value="NZ_JAMGBE010000001.1"/>
</dbReference>
<dbReference type="InterPro" id="IPR029000">
    <property type="entry name" value="Cyclophilin-like_dom_sf"/>
</dbReference>
<evidence type="ECO:0000313" key="3">
    <source>
        <dbReference type="EMBL" id="MCL6729229.1"/>
    </source>
</evidence>
<dbReference type="InterPro" id="IPR002130">
    <property type="entry name" value="Cyclophilin-type_PPIase_dom"/>
</dbReference>
<dbReference type="EMBL" id="JAMGBE010000001">
    <property type="protein sequence ID" value="MCL6729229.1"/>
    <property type="molecule type" value="Genomic_DNA"/>
</dbReference>
<evidence type="ECO:0000313" key="4">
    <source>
        <dbReference type="Proteomes" id="UP001165342"/>
    </source>
</evidence>
<dbReference type="GO" id="GO:0003755">
    <property type="term" value="F:peptidyl-prolyl cis-trans isomerase activity"/>
    <property type="evidence" value="ECO:0007669"/>
    <property type="project" value="UniProtKB-EC"/>
</dbReference>
<keyword evidence="3" id="KW-0413">Isomerase</keyword>
<sequence length="299" mass="32063">MRALLLVSTAAALIGAAPPQKLATPTDIVTAAPASAWKTIPADDLLVLDLQNGGRVVVQLAPDFTPVHVANVKALARASYWAGATVYRVQDNYVAQWGNNDSEKPWPQGVTPKPPAEYWRAMDGLVITPLGSPDPYAPAAGFANGWPVAYSPKDGWATLAHCYATVGVGRGLDPDTGTGGELYAVIGHAPRHMDRNLAVVGRVIEGIDRLSSLPRGTEALGFYKDKAQYVPISALRLASQMPVADRPAFEYLDTSSASFADYLRVRANRNDDFYKRPAGGVDLCNVQVPIRRKVTGERG</sequence>
<dbReference type="SUPFAM" id="SSF50891">
    <property type="entry name" value="Cyclophilin-like"/>
    <property type="match status" value="1"/>
</dbReference>
<dbReference type="Pfam" id="PF00160">
    <property type="entry name" value="Pro_isomerase"/>
    <property type="match status" value="1"/>
</dbReference>
<organism evidence="3 4">
    <name type="scientific">Sphingomonas hankyongi</name>
    <dbReference type="NCBI Taxonomy" id="2908209"/>
    <lineage>
        <taxon>Bacteria</taxon>
        <taxon>Pseudomonadati</taxon>
        <taxon>Pseudomonadota</taxon>
        <taxon>Alphaproteobacteria</taxon>
        <taxon>Sphingomonadales</taxon>
        <taxon>Sphingomonadaceae</taxon>
        <taxon>Sphingomonas</taxon>
    </lineage>
</organism>
<dbReference type="Proteomes" id="UP001165342">
    <property type="component" value="Unassembled WGS sequence"/>
</dbReference>
<dbReference type="Gene3D" id="2.40.100.10">
    <property type="entry name" value="Cyclophilin-like"/>
    <property type="match status" value="1"/>
</dbReference>
<feature type="signal peptide" evidence="1">
    <location>
        <begin position="1"/>
        <end position="23"/>
    </location>
</feature>
<keyword evidence="4" id="KW-1185">Reference proteome</keyword>
<feature type="domain" description="PPIase cyclophilin-type" evidence="2">
    <location>
        <begin position="54"/>
        <end position="239"/>
    </location>
</feature>
<comment type="caution">
    <text evidence="3">The sequence shown here is derived from an EMBL/GenBank/DDBJ whole genome shotgun (WGS) entry which is preliminary data.</text>
</comment>